<dbReference type="EMBL" id="BOPF01000046">
    <property type="protein sequence ID" value="GIJ51335.1"/>
    <property type="molecule type" value="Genomic_DNA"/>
</dbReference>
<gene>
    <name evidence="2" type="ORF">Val02_82210</name>
</gene>
<dbReference type="Proteomes" id="UP000619260">
    <property type="component" value="Unassembled WGS sequence"/>
</dbReference>
<keyword evidence="3" id="KW-1185">Reference proteome</keyword>
<accession>A0A8J3YX27</accession>
<sequence>MGVGVRRVAGYREGTRDEITALLWHVQRDRQDLVPVDPRILPDGRWAVQLVRRVDLETALAEGPDSNPPAVRDRSPVPAGARVPFVATSTIAGVAVCTGGAVIAGRLLAAYLEVIVGTVAVLFGVVLAVRALSR</sequence>
<feature type="transmembrane region" description="Helical" evidence="1">
    <location>
        <begin position="110"/>
        <end position="132"/>
    </location>
</feature>
<protein>
    <submittedName>
        <fullName evidence="2">Uncharacterized protein</fullName>
    </submittedName>
</protein>
<dbReference type="AlphaFoldDB" id="A0A8J3YX27"/>
<comment type="caution">
    <text evidence="2">The sequence shown here is derived from an EMBL/GenBank/DDBJ whole genome shotgun (WGS) entry which is preliminary data.</text>
</comment>
<keyword evidence="1" id="KW-1133">Transmembrane helix</keyword>
<evidence type="ECO:0000313" key="2">
    <source>
        <dbReference type="EMBL" id="GIJ51335.1"/>
    </source>
</evidence>
<evidence type="ECO:0000256" key="1">
    <source>
        <dbReference type="SAM" id="Phobius"/>
    </source>
</evidence>
<evidence type="ECO:0000313" key="3">
    <source>
        <dbReference type="Proteomes" id="UP000619260"/>
    </source>
</evidence>
<organism evidence="2 3">
    <name type="scientific">Virgisporangium aliadipatigenens</name>
    <dbReference type="NCBI Taxonomy" id="741659"/>
    <lineage>
        <taxon>Bacteria</taxon>
        <taxon>Bacillati</taxon>
        <taxon>Actinomycetota</taxon>
        <taxon>Actinomycetes</taxon>
        <taxon>Micromonosporales</taxon>
        <taxon>Micromonosporaceae</taxon>
        <taxon>Virgisporangium</taxon>
    </lineage>
</organism>
<keyword evidence="1" id="KW-0472">Membrane</keyword>
<keyword evidence="1" id="KW-0812">Transmembrane</keyword>
<reference evidence="2" key="1">
    <citation type="submission" date="2021-01" db="EMBL/GenBank/DDBJ databases">
        <title>Whole genome shotgun sequence of Virgisporangium aliadipatigenens NBRC 105644.</title>
        <authorList>
            <person name="Komaki H."/>
            <person name="Tamura T."/>
        </authorList>
    </citation>
    <scope>NUCLEOTIDE SEQUENCE</scope>
    <source>
        <strain evidence="2">NBRC 105644</strain>
    </source>
</reference>
<feature type="transmembrane region" description="Helical" evidence="1">
    <location>
        <begin position="83"/>
        <end position="104"/>
    </location>
</feature>
<proteinExistence type="predicted"/>
<name>A0A8J3YX27_9ACTN</name>